<dbReference type="EMBL" id="MU117971">
    <property type="protein sequence ID" value="KAF9652007.1"/>
    <property type="molecule type" value="Genomic_DNA"/>
</dbReference>
<proteinExistence type="predicted"/>
<name>A0ACB6ZQT6_THEGA</name>
<gene>
    <name evidence="1" type="ORF">BDM02DRAFT_3126634</name>
</gene>
<sequence>MATNTNYDYHSTEHAAPVSPYGSGDPYYIKSSGYIASGPVKRPKRNWLKIGIPIAILVIVGAVLGGVLGSRASKKSNSSSGGNNSNGNGNGNGPVKNGLGRFPTSTDSFYGMPIYPSSTNSALYGQPTFSTNAKNAWPSDTFSPGSPSATSVRPDRPRIIAPAYRWNALPNLIANDPYLSAWNESIFMNATDYFNAPPVKYNLDGDSGILDNSREIKMRIKAFSYAYRMTKNTKWADRAWDEIQNAVSSNFGPATDKWNTKHFLDTAEMVAAYAIGYDWLYDVLNDDQKKQMRDNMILYGLGPGKSVFDGSIVDFGWWKTNVTGNWNCVCNGGLTLGALAILGDDTTGTAEFILGQTIDNALNNCVNGVTTDGTWTETANYWYFGTTGHAEMASALLTATGSHYGLLDRNAKLRDTGFFHMYAHGPTSLFDYGDHGPNKFSSTSNSIIFYGSEFKIPEYILYQRDQRDSAEPWSMFWYDPTVAGAWWGGLPLDRFFTDDTDQWASMRSSWTDNNALYVAMKAGKNVGHQTHNDLDTGDFVLDAMGTRWAGELGSGDYLSYQYFQSDAQDAARWLYYRKRTEGQNTLVVNHANQLVTASPTIKSGTSGTTQNLGTTVFEVPDKSNAFFVADLTSAYGNVTTFLRGVRVLNKRRQVLLQDDIQSSGSIQWRMHTNATVNAQGTSADLDIGGKKMQVKILNAPNGASFAKSDPVRYQDDPALPQGQTDQQNPGVSVLTIDLPAGQYSLQILFSPQWNGMSSSDFVKPSAVPLSSWTVDSHN</sequence>
<organism evidence="1 2">
    <name type="scientific">Thelephora ganbajun</name>
    <name type="common">Ganba fungus</name>
    <dbReference type="NCBI Taxonomy" id="370292"/>
    <lineage>
        <taxon>Eukaryota</taxon>
        <taxon>Fungi</taxon>
        <taxon>Dikarya</taxon>
        <taxon>Basidiomycota</taxon>
        <taxon>Agaricomycotina</taxon>
        <taxon>Agaricomycetes</taxon>
        <taxon>Thelephorales</taxon>
        <taxon>Thelephoraceae</taxon>
        <taxon>Thelephora</taxon>
    </lineage>
</organism>
<dbReference type="Proteomes" id="UP000886501">
    <property type="component" value="Unassembled WGS sequence"/>
</dbReference>
<keyword evidence="2" id="KW-1185">Reference proteome</keyword>
<comment type="caution">
    <text evidence="1">The sequence shown here is derived from an EMBL/GenBank/DDBJ whole genome shotgun (WGS) entry which is preliminary data.</text>
</comment>
<evidence type="ECO:0000313" key="2">
    <source>
        <dbReference type="Proteomes" id="UP000886501"/>
    </source>
</evidence>
<reference evidence="1" key="2">
    <citation type="journal article" date="2020" name="Nat. Commun.">
        <title>Large-scale genome sequencing of mycorrhizal fungi provides insights into the early evolution of symbiotic traits.</title>
        <authorList>
            <person name="Miyauchi S."/>
            <person name="Kiss E."/>
            <person name="Kuo A."/>
            <person name="Drula E."/>
            <person name="Kohler A."/>
            <person name="Sanchez-Garcia M."/>
            <person name="Morin E."/>
            <person name="Andreopoulos B."/>
            <person name="Barry K.W."/>
            <person name="Bonito G."/>
            <person name="Buee M."/>
            <person name="Carver A."/>
            <person name="Chen C."/>
            <person name="Cichocki N."/>
            <person name="Clum A."/>
            <person name="Culley D."/>
            <person name="Crous P.W."/>
            <person name="Fauchery L."/>
            <person name="Girlanda M."/>
            <person name="Hayes R.D."/>
            <person name="Keri Z."/>
            <person name="LaButti K."/>
            <person name="Lipzen A."/>
            <person name="Lombard V."/>
            <person name="Magnuson J."/>
            <person name="Maillard F."/>
            <person name="Murat C."/>
            <person name="Nolan M."/>
            <person name="Ohm R.A."/>
            <person name="Pangilinan J."/>
            <person name="Pereira M.F."/>
            <person name="Perotto S."/>
            <person name="Peter M."/>
            <person name="Pfister S."/>
            <person name="Riley R."/>
            <person name="Sitrit Y."/>
            <person name="Stielow J.B."/>
            <person name="Szollosi G."/>
            <person name="Zifcakova L."/>
            <person name="Stursova M."/>
            <person name="Spatafora J.W."/>
            <person name="Tedersoo L."/>
            <person name="Vaario L.M."/>
            <person name="Yamada A."/>
            <person name="Yan M."/>
            <person name="Wang P."/>
            <person name="Xu J."/>
            <person name="Bruns T."/>
            <person name="Baldrian P."/>
            <person name="Vilgalys R."/>
            <person name="Dunand C."/>
            <person name="Henrissat B."/>
            <person name="Grigoriev I.V."/>
            <person name="Hibbett D."/>
            <person name="Nagy L.G."/>
            <person name="Martin F.M."/>
        </authorList>
    </citation>
    <scope>NUCLEOTIDE SEQUENCE</scope>
    <source>
        <strain evidence="1">P2</strain>
    </source>
</reference>
<reference evidence="1" key="1">
    <citation type="submission" date="2019-10" db="EMBL/GenBank/DDBJ databases">
        <authorList>
            <consortium name="DOE Joint Genome Institute"/>
            <person name="Kuo A."/>
            <person name="Miyauchi S."/>
            <person name="Kiss E."/>
            <person name="Drula E."/>
            <person name="Kohler A."/>
            <person name="Sanchez-Garcia M."/>
            <person name="Andreopoulos B."/>
            <person name="Barry K.W."/>
            <person name="Bonito G."/>
            <person name="Buee M."/>
            <person name="Carver A."/>
            <person name="Chen C."/>
            <person name="Cichocki N."/>
            <person name="Clum A."/>
            <person name="Culley D."/>
            <person name="Crous P.W."/>
            <person name="Fauchery L."/>
            <person name="Girlanda M."/>
            <person name="Hayes R."/>
            <person name="Keri Z."/>
            <person name="Labutti K."/>
            <person name="Lipzen A."/>
            <person name="Lombard V."/>
            <person name="Magnuson J."/>
            <person name="Maillard F."/>
            <person name="Morin E."/>
            <person name="Murat C."/>
            <person name="Nolan M."/>
            <person name="Ohm R."/>
            <person name="Pangilinan J."/>
            <person name="Pereira M."/>
            <person name="Perotto S."/>
            <person name="Peter M."/>
            <person name="Riley R."/>
            <person name="Sitrit Y."/>
            <person name="Stielow B."/>
            <person name="Szollosi G."/>
            <person name="Zifcakova L."/>
            <person name="Stursova M."/>
            <person name="Spatafora J.W."/>
            <person name="Tedersoo L."/>
            <person name="Vaario L.-M."/>
            <person name="Yamada A."/>
            <person name="Yan M."/>
            <person name="Wang P."/>
            <person name="Xu J."/>
            <person name="Bruns T."/>
            <person name="Baldrian P."/>
            <person name="Vilgalys R."/>
            <person name="Henrissat B."/>
            <person name="Grigoriev I.V."/>
            <person name="Hibbett D."/>
            <person name="Nagy L.G."/>
            <person name="Martin F.M."/>
        </authorList>
    </citation>
    <scope>NUCLEOTIDE SEQUENCE</scope>
    <source>
        <strain evidence="1">P2</strain>
    </source>
</reference>
<accession>A0ACB6ZQT6</accession>
<protein>
    <submittedName>
        <fullName evidence="1">Uncharacterized protein</fullName>
    </submittedName>
</protein>
<evidence type="ECO:0000313" key="1">
    <source>
        <dbReference type="EMBL" id="KAF9652007.1"/>
    </source>
</evidence>